<evidence type="ECO:0000256" key="1">
    <source>
        <dbReference type="SAM" id="Coils"/>
    </source>
</evidence>
<dbReference type="SUPFAM" id="SSF52540">
    <property type="entry name" value="P-loop containing nucleoside triphosphate hydrolases"/>
    <property type="match status" value="1"/>
</dbReference>
<proteinExistence type="predicted"/>
<dbReference type="Gene3D" id="3.40.850.10">
    <property type="entry name" value="Kinesin motor domain"/>
    <property type="match status" value="1"/>
</dbReference>
<feature type="coiled-coil region" evidence="1">
    <location>
        <begin position="330"/>
        <end position="427"/>
    </location>
</feature>
<comment type="caution">
    <text evidence="2">The sequence shown here is derived from an EMBL/GenBank/DDBJ whole genome shotgun (WGS) entry which is preliminary data.</text>
</comment>
<dbReference type="InterPro" id="IPR036961">
    <property type="entry name" value="Kinesin_motor_dom_sf"/>
</dbReference>
<feature type="coiled-coil region" evidence="1">
    <location>
        <begin position="470"/>
        <end position="497"/>
    </location>
</feature>
<evidence type="ECO:0000313" key="2">
    <source>
        <dbReference type="EMBL" id="ETO30494.1"/>
    </source>
</evidence>
<sequence length="511" mass="59343">MSVLLFVLNKVVKLGPIAIYLFQINTKDEPIDLLNKKDEESKVELVPRKDGDGYEWNNLTKASIRQISDLLKYMHSAFNNRKYVIRYDIDGDIDAKQFSEESPVGPSWDSGRSHIVVILRLMESNVYFLKNVQQQPQGQKRRSQFTLVDCAGYSSWEKKLPKLDKNETDALKMELYKRDSQDFRSLNTSFIHLGALLTSIPKKARGDQIITSSMFHWKKSLLTQALHCIATWLEKPSSRLSRKTQDTIDITDYSPRVVLKESTYVFFFFYNAPQKKKGAKKKKDETLATLRFGNFPLVDPMLLLIIDKYQSEIAKLQASKLENTDAGVVDSNVLQKMEELEQEANEMKAKYNALRKEHNKLKTRSATKMEELTDVRNKYEQLESQYQLKNSQYIQLQELYKQSKSNEQFLREDLDEVRQQLNHLSTDNLSKADPTKIDPKIQRIKQHIQLKQVIQLIEIETVLAAVRQELVTTKKESEQFQQHLKAANQEIAKLKANCVNRDEVQLQLQVC</sequence>
<keyword evidence="1" id="KW-0175">Coiled coil</keyword>
<name>X6NXE6_RETFI</name>
<dbReference type="Proteomes" id="UP000023152">
    <property type="component" value="Unassembled WGS sequence"/>
</dbReference>
<dbReference type="EMBL" id="ASPP01005448">
    <property type="protein sequence ID" value="ETO30494.1"/>
    <property type="molecule type" value="Genomic_DNA"/>
</dbReference>
<accession>X6NXE6</accession>
<organism evidence="2 3">
    <name type="scientific">Reticulomyxa filosa</name>
    <dbReference type="NCBI Taxonomy" id="46433"/>
    <lineage>
        <taxon>Eukaryota</taxon>
        <taxon>Sar</taxon>
        <taxon>Rhizaria</taxon>
        <taxon>Retaria</taxon>
        <taxon>Foraminifera</taxon>
        <taxon>Monothalamids</taxon>
        <taxon>Reticulomyxidae</taxon>
        <taxon>Reticulomyxa</taxon>
    </lineage>
</organism>
<dbReference type="InterPro" id="IPR027417">
    <property type="entry name" value="P-loop_NTPase"/>
</dbReference>
<keyword evidence="3" id="KW-1185">Reference proteome</keyword>
<dbReference type="AlphaFoldDB" id="X6NXE6"/>
<protein>
    <submittedName>
        <fullName evidence="2">Viral A-type inclusion protein</fullName>
    </submittedName>
</protein>
<reference evidence="2 3" key="1">
    <citation type="journal article" date="2013" name="Curr. Biol.">
        <title>The Genome of the Foraminiferan Reticulomyxa filosa.</title>
        <authorList>
            <person name="Glockner G."/>
            <person name="Hulsmann N."/>
            <person name="Schleicher M."/>
            <person name="Noegel A.A."/>
            <person name="Eichinger L."/>
            <person name="Gallinger C."/>
            <person name="Pawlowski J."/>
            <person name="Sierra R."/>
            <person name="Euteneuer U."/>
            <person name="Pillet L."/>
            <person name="Moustafa A."/>
            <person name="Platzer M."/>
            <person name="Groth M."/>
            <person name="Szafranski K."/>
            <person name="Schliwa M."/>
        </authorList>
    </citation>
    <scope>NUCLEOTIDE SEQUENCE [LARGE SCALE GENOMIC DNA]</scope>
</reference>
<gene>
    <name evidence="2" type="ORF">RFI_06625</name>
</gene>
<evidence type="ECO:0000313" key="3">
    <source>
        <dbReference type="Proteomes" id="UP000023152"/>
    </source>
</evidence>